<sequence>MVTSTTKLLLTDMVLGVDHVPSNYVRPPSERPNFKDVQASDVSIPLIDLQDLQGPGRPDVVKQIGQACQHDGFFQIKNHGVSETMISNMLRLARDFFQLPESERLKNYSDNPSKTTRLSTSFNVKTEKVANWRDFLRLHCYPLEDYVHEWPSNPPTFR</sequence>
<dbReference type="PANTHER" id="PTHR47991">
    <property type="entry name" value="OXOGLUTARATE/IRON-DEPENDENT DIOXYGENASE"/>
    <property type="match status" value="1"/>
</dbReference>
<proteinExistence type="predicted"/>
<organism evidence="4 5">
    <name type="scientific">Vitis vinifera</name>
    <name type="common">Grape</name>
    <dbReference type="NCBI Taxonomy" id="29760"/>
    <lineage>
        <taxon>Eukaryota</taxon>
        <taxon>Viridiplantae</taxon>
        <taxon>Streptophyta</taxon>
        <taxon>Embryophyta</taxon>
        <taxon>Tracheophyta</taxon>
        <taxon>Spermatophyta</taxon>
        <taxon>Magnoliopsida</taxon>
        <taxon>eudicotyledons</taxon>
        <taxon>Gunneridae</taxon>
        <taxon>Pentapetalae</taxon>
        <taxon>rosids</taxon>
        <taxon>Vitales</taxon>
        <taxon>Vitaceae</taxon>
        <taxon>Viteae</taxon>
        <taxon>Vitis</taxon>
    </lineage>
</organism>
<dbReference type="InterPro" id="IPR050295">
    <property type="entry name" value="Plant_2OG-oxidoreductases"/>
</dbReference>
<keyword evidence="2" id="KW-0408">Iron</keyword>
<keyword evidence="5" id="KW-1185">Reference proteome</keyword>
<dbReference type="SUPFAM" id="SSF51197">
    <property type="entry name" value="Clavaminate synthase-like"/>
    <property type="match status" value="1"/>
</dbReference>
<evidence type="ECO:0000313" key="4">
    <source>
        <dbReference type="EMBL" id="WJZ82140.1"/>
    </source>
</evidence>
<reference evidence="4 5" key="1">
    <citation type="journal article" date="2023" name="Hortic Res">
        <title>The complete reference genome for grapevine (Vitis vinifera L.) genetics and breeding.</title>
        <authorList>
            <person name="Shi X."/>
            <person name="Cao S."/>
            <person name="Wang X."/>
            <person name="Huang S."/>
            <person name="Wang Y."/>
            <person name="Liu Z."/>
            <person name="Liu W."/>
            <person name="Leng X."/>
            <person name="Peng Y."/>
            <person name="Wang N."/>
            <person name="Wang Y."/>
            <person name="Ma Z."/>
            <person name="Xu X."/>
            <person name="Zhang F."/>
            <person name="Xue H."/>
            <person name="Zhong H."/>
            <person name="Wang Y."/>
            <person name="Zhang K."/>
            <person name="Velt A."/>
            <person name="Avia K."/>
            <person name="Holtgrawe D."/>
            <person name="Grimplet J."/>
            <person name="Matus J.T."/>
            <person name="Ware D."/>
            <person name="Wu X."/>
            <person name="Wang H."/>
            <person name="Liu C."/>
            <person name="Fang Y."/>
            <person name="Rustenholz C."/>
            <person name="Cheng Z."/>
            <person name="Xiao H."/>
            <person name="Zhou Y."/>
        </authorList>
    </citation>
    <scope>NUCLEOTIDE SEQUENCE [LARGE SCALE GENOMIC DNA]</scope>
    <source>
        <strain evidence="5">cv. Pinot noir / PN40024</strain>
        <tissue evidence="4">Leaf</tissue>
    </source>
</reference>
<gene>
    <name evidence="4" type="ORF">VitviT2T_001926</name>
</gene>
<dbReference type="InterPro" id="IPR026992">
    <property type="entry name" value="DIOX_N"/>
</dbReference>
<accession>A0ABY9BGZ8</accession>
<evidence type="ECO:0000313" key="5">
    <source>
        <dbReference type="Proteomes" id="UP001227230"/>
    </source>
</evidence>
<protein>
    <recommendedName>
        <fullName evidence="3">Non-haem dioxygenase N-terminal domain-containing protein</fullName>
    </recommendedName>
</protein>
<evidence type="ECO:0000256" key="2">
    <source>
        <dbReference type="ARBA" id="ARBA00023004"/>
    </source>
</evidence>
<evidence type="ECO:0000256" key="1">
    <source>
        <dbReference type="ARBA" id="ARBA00022723"/>
    </source>
</evidence>
<feature type="domain" description="Non-haem dioxygenase N-terminal" evidence="3">
    <location>
        <begin position="44"/>
        <end position="152"/>
    </location>
</feature>
<dbReference type="Pfam" id="PF14226">
    <property type="entry name" value="DIOX_N"/>
    <property type="match status" value="1"/>
</dbReference>
<name>A0ABY9BGZ8_VITVI</name>
<dbReference type="InterPro" id="IPR027443">
    <property type="entry name" value="IPNS-like_sf"/>
</dbReference>
<dbReference type="Proteomes" id="UP001227230">
    <property type="component" value="Chromosome 2"/>
</dbReference>
<dbReference type="EMBL" id="CP126649">
    <property type="protein sequence ID" value="WJZ82140.1"/>
    <property type="molecule type" value="Genomic_DNA"/>
</dbReference>
<keyword evidence="1" id="KW-0479">Metal-binding</keyword>
<dbReference type="Gene3D" id="2.60.120.330">
    <property type="entry name" value="B-lactam Antibiotic, Isopenicillin N Synthase, Chain"/>
    <property type="match status" value="1"/>
</dbReference>
<evidence type="ECO:0000259" key="3">
    <source>
        <dbReference type="Pfam" id="PF14226"/>
    </source>
</evidence>